<accession>A0ACB6R528</accession>
<keyword evidence="2" id="KW-1185">Reference proteome</keyword>
<sequence>VAIRLYIRTRMTKNLWWDDGLLVAGTLFSIVGVTFNLIMVSHGAGRHRYYLTREQTAKVLQYNTLFAAMNIPCVCLVKTSILLFIYKVQNSKRVARFIYVLLALTISVGLGTSIFIWLQCIPFNALWNPRVKGKCISRKVYGKVSVFQGVIYSVLDLLITSLPAIILWRVQMKKQVKVGICFLLSLGLGATAFNIMRVVFHEQLAAADFTFDLWGVDISAQLEQNICIIAAAVPTFPHLFRTWAHK</sequence>
<comment type="caution">
    <text evidence="1">The sequence shown here is derived from an EMBL/GenBank/DDBJ whole genome shotgun (WGS) entry which is preliminary data.</text>
</comment>
<reference evidence="1" key="1">
    <citation type="journal article" date="2020" name="Stud. Mycol.">
        <title>101 Dothideomycetes genomes: a test case for predicting lifestyles and emergence of pathogens.</title>
        <authorList>
            <person name="Haridas S."/>
            <person name="Albert R."/>
            <person name="Binder M."/>
            <person name="Bloem J."/>
            <person name="Labutti K."/>
            <person name="Salamov A."/>
            <person name="Andreopoulos B."/>
            <person name="Baker S."/>
            <person name="Barry K."/>
            <person name="Bills G."/>
            <person name="Bluhm B."/>
            <person name="Cannon C."/>
            <person name="Castanera R."/>
            <person name="Culley D."/>
            <person name="Daum C."/>
            <person name="Ezra D."/>
            <person name="Gonzalez J."/>
            <person name="Henrissat B."/>
            <person name="Kuo A."/>
            <person name="Liang C."/>
            <person name="Lipzen A."/>
            <person name="Lutzoni F."/>
            <person name="Magnuson J."/>
            <person name="Mondo S."/>
            <person name="Nolan M."/>
            <person name="Ohm R."/>
            <person name="Pangilinan J."/>
            <person name="Park H.-J."/>
            <person name="Ramirez L."/>
            <person name="Alfaro M."/>
            <person name="Sun H."/>
            <person name="Tritt A."/>
            <person name="Yoshinaga Y."/>
            <person name="Zwiers L.-H."/>
            <person name="Turgeon B."/>
            <person name="Goodwin S."/>
            <person name="Spatafora J."/>
            <person name="Crous P."/>
            <person name="Grigoriev I."/>
        </authorList>
    </citation>
    <scope>NUCLEOTIDE SEQUENCE</scope>
    <source>
        <strain evidence="1">ATCC 200398</strain>
    </source>
</reference>
<name>A0ACB6R528_9PLEO</name>
<gene>
    <name evidence="1" type="ORF">BDR25DRAFT_157587</name>
</gene>
<protein>
    <submittedName>
        <fullName evidence="1">Uncharacterized protein</fullName>
    </submittedName>
</protein>
<feature type="non-terminal residue" evidence="1">
    <location>
        <position position="246"/>
    </location>
</feature>
<organism evidence="1 2">
    <name type="scientific">Lindgomyces ingoldianus</name>
    <dbReference type="NCBI Taxonomy" id="673940"/>
    <lineage>
        <taxon>Eukaryota</taxon>
        <taxon>Fungi</taxon>
        <taxon>Dikarya</taxon>
        <taxon>Ascomycota</taxon>
        <taxon>Pezizomycotina</taxon>
        <taxon>Dothideomycetes</taxon>
        <taxon>Pleosporomycetidae</taxon>
        <taxon>Pleosporales</taxon>
        <taxon>Lindgomycetaceae</taxon>
        <taxon>Lindgomyces</taxon>
    </lineage>
</organism>
<evidence type="ECO:0000313" key="1">
    <source>
        <dbReference type="EMBL" id="KAF2474424.1"/>
    </source>
</evidence>
<dbReference type="Proteomes" id="UP000799755">
    <property type="component" value="Unassembled WGS sequence"/>
</dbReference>
<proteinExistence type="predicted"/>
<evidence type="ECO:0000313" key="2">
    <source>
        <dbReference type="Proteomes" id="UP000799755"/>
    </source>
</evidence>
<feature type="non-terminal residue" evidence="1">
    <location>
        <position position="1"/>
    </location>
</feature>
<dbReference type="EMBL" id="MU003498">
    <property type="protein sequence ID" value="KAF2474424.1"/>
    <property type="molecule type" value="Genomic_DNA"/>
</dbReference>